<organism evidence="2 3">
    <name type="scientific">Claviceps humidiphila</name>
    <dbReference type="NCBI Taxonomy" id="1294629"/>
    <lineage>
        <taxon>Eukaryota</taxon>
        <taxon>Fungi</taxon>
        <taxon>Dikarya</taxon>
        <taxon>Ascomycota</taxon>
        <taxon>Pezizomycotina</taxon>
        <taxon>Sordariomycetes</taxon>
        <taxon>Hypocreomycetidae</taxon>
        <taxon>Hypocreales</taxon>
        <taxon>Clavicipitaceae</taxon>
        <taxon>Claviceps</taxon>
    </lineage>
</organism>
<sequence>MHFTQTVFAALLAATSALAAPAALEKSMMATDIPDWTFEGVKRNCDSADNQCVVEFQINPKRFSRTYVRFITNRNGGTGASQSNGAAQNFGDYTITSGWSGQFGPNNGFTTFAVVDNKDRLIAYPSYTDAQFANGRVVSPDQSYKPQNLS</sequence>
<evidence type="ECO:0000313" key="3">
    <source>
        <dbReference type="Proteomes" id="UP000732380"/>
    </source>
</evidence>
<feature type="chain" id="PRO_5040341033" description="Small secreted protein" evidence="1">
    <location>
        <begin position="20"/>
        <end position="150"/>
    </location>
</feature>
<dbReference type="Proteomes" id="UP000732380">
    <property type="component" value="Unassembled WGS sequence"/>
</dbReference>
<protein>
    <recommendedName>
        <fullName evidence="4">Small secreted protein</fullName>
    </recommendedName>
</protein>
<evidence type="ECO:0000313" key="2">
    <source>
        <dbReference type="EMBL" id="KAG6110979.1"/>
    </source>
</evidence>
<keyword evidence="3" id="KW-1185">Reference proteome</keyword>
<dbReference type="AlphaFoldDB" id="A0A9P7PY10"/>
<feature type="signal peptide" evidence="1">
    <location>
        <begin position="1"/>
        <end position="19"/>
    </location>
</feature>
<evidence type="ECO:0008006" key="4">
    <source>
        <dbReference type="Google" id="ProtNLM"/>
    </source>
</evidence>
<gene>
    <name evidence="2" type="ORF">E4U13_005125</name>
</gene>
<comment type="caution">
    <text evidence="2">The sequence shown here is derived from an EMBL/GenBank/DDBJ whole genome shotgun (WGS) entry which is preliminary data.</text>
</comment>
<evidence type="ECO:0000256" key="1">
    <source>
        <dbReference type="SAM" id="SignalP"/>
    </source>
</evidence>
<proteinExistence type="predicted"/>
<reference evidence="2 3" key="1">
    <citation type="journal article" date="2020" name="bioRxiv">
        <title>Whole genome comparisons of ergot fungi reveals the divergence and evolution of species within the genus Claviceps are the result of varying mechanisms driving genome evolution and host range expansion.</title>
        <authorList>
            <person name="Wyka S.A."/>
            <person name="Mondo S.J."/>
            <person name="Liu M."/>
            <person name="Dettman J."/>
            <person name="Nalam V."/>
            <person name="Broders K.D."/>
        </authorList>
    </citation>
    <scope>NUCLEOTIDE SEQUENCE [LARGE SCALE GENOMIC DNA]</scope>
    <source>
        <strain evidence="2 3">LM576</strain>
    </source>
</reference>
<accession>A0A9P7PY10</accession>
<dbReference type="EMBL" id="SRQM01000408">
    <property type="protein sequence ID" value="KAG6110979.1"/>
    <property type="molecule type" value="Genomic_DNA"/>
</dbReference>
<keyword evidence="1" id="KW-0732">Signal</keyword>
<name>A0A9P7PY10_9HYPO</name>